<comment type="caution">
    <text evidence="2">The sequence shown here is derived from an EMBL/GenBank/DDBJ whole genome shotgun (WGS) entry which is preliminary data.</text>
</comment>
<evidence type="ECO:0000313" key="2">
    <source>
        <dbReference type="EMBL" id="GBN11693.1"/>
    </source>
</evidence>
<dbReference type="AlphaFoldDB" id="A0A4Y2LCQ7"/>
<dbReference type="PANTHER" id="PTHR22954">
    <property type="entry name" value="RETROVIRAL PROTEASE-RELATED"/>
    <property type="match status" value="1"/>
</dbReference>
<keyword evidence="3" id="KW-1185">Reference proteome</keyword>
<protein>
    <submittedName>
        <fullName evidence="2">Uncharacterized protein</fullName>
    </submittedName>
</protein>
<gene>
    <name evidence="2" type="ORF">AVEN_184848_1</name>
</gene>
<feature type="coiled-coil region" evidence="1">
    <location>
        <begin position="14"/>
        <end position="41"/>
    </location>
</feature>
<dbReference type="Pfam" id="PF03564">
    <property type="entry name" value="DUF1759"/>
    <property type="match status" value="1"/>
</dbReference>
<evidence type="ECO:0000313" key="3">
    <source>
        <dbReference type="Proteomes" id="UP000499080"/>
    </source>
</evidence>
<reference evidence="2 3" key="1">
    <citation type="journal article" date="2019" name="Sci. Rep.">
        <title>Orb-weaving spider Araneus ventricosus genome elucidates the spidroin gene catalogue.</title>
        <authorList>
            <person name="Kono N."/>
            <person name="Nakamura H."/>
            <person name="Ohtoshi R."/>
            <person name="Moran D.A.P."/>
            <person name="Shinohara A."/>
            <person name="Yoshida Y."/>
            <person name="Fujiwara M."/>
            <person name="Mori M."/>
            <person name="Tomita M."/>
            <person name="Arakawa K."/>
        </authorList>
    </citation>
    <scope>NUCLEOTIDE SEQUENCE [LARGE SCALE GENOMIC DNA]</scope>
</reference>
<keyword evidence="1" id="KW-0175">Coiled coil</keyword>
<dbReference type="OrthoDB" id="7444419at2759"/>
<proteinExistence type="predicted"/>
<name>A0A4Y2LCQ7_ARAVE</name>
<sequence length="180" mass="21171">MDLESLKKVRSPVRKATTEYIKQLEQEVNKTEERSIDLIDDFLVKLLDKDSQLKKLDSDILNVCKAQDLTNEVERQQEYRDQIITWKMRAEKILRKNESETLIDRNVNRNTQQCSVKLPRLQIPQYDGNILNFNDFYSQFEAAIHKNSNLSDVEKFNYLKSYLINDAEIAIRGLALKSEN</sequence>
<dbReference type="PANTHER" id="PTHR22954:SF3">
    <property type="entry name" value="PROTEIN CBG08539"/>
    <property type="match status" value="1"/>
</dbReference>
<dbReference type="EMBL" id="BGPR01005602">
    <property type="protein sequence ID" value="GBN11693.1"/>
    <property type="molecule type" value="Genomic_DNA"/>
</dbReference>
<dbReference type="InterPro" id="IPR005312">
    <property type="entry name" value="DUF1759"/>
</dbReference>
<accession>A0A4Y2LCQ7</accession>
<dbReference type="Proteomes" id="UP000499080">
    <property type="component" value="Unassembled WGS sequence"/>
</dbReference>
<evidence type="ECO:0000256" key="1">
    <source>
        <dbReference type="SAM" id="Coils"/>
    </source>
</evidence>
<organism evidence="2 3">
    <name type="scientific">Araneus ventricosus</name>
    <name type="common">Orbweaver spider</name>
    <name type="synonym">Epeira ventricosa</name>
    <dbReference type="NCBI Taxonomy" id="182803"/>
    <lineage>
        <taxon>Eukaryota</taxon>
        <taxon>Metazoa</taxon>
        <taxon>Ecdysozoa</taxon>
        <taxon>Arthropoda</taxon>
        <taxon>Chelicerata</taxon>
        <taxon>Arachnida</taxon>
        <taxon>Araneae</taxon>
        <taxon>Araneomorphae</taxon>
        <taxon>Entelegynae</taxon>
        <taxon>Araneoidea</taxon>
        <taxon>Araneidae</taxon>
        <taxon>Araneus</taxon>
    </lineage>
</organism>